<reference evidence="4 5" key="1">
    <citation type="submission" date="2021-05" db="EMBL/GenBank/DDBJ databases">
        <title>A Polyphasic approach of four new species of the genus Ohtaekwangia: Ohtaekwangia histidinii sp. nov., Ohtaekwangia cretensis sp. nov., Ohtaekwangia indiensis sp. nov., Ohtaekwangia reichenbachii sp. nov. from diverse environment.</title>
        <authorList>
            <person name="Octaviana S."/>
        </authorList>
    </citation>
    <scope>NUCLEOTIDE SEQUENCE [LARGE SCALE GENOMIC DNA]</scope>
    <source>
        <strain evidence="4 5">PWU37</strain>
    </source>
</reference>
<dbReference type="CDD" id="cd05374">
    <property type="entry name" value="17beta-HSD-like_SDR_c"/>
    <property type="match status" value="1"/>
</dbReference>
<name>A0AAP2DAL0_9BACT</name>
<organism evidence="4 5">
    <name type="scientific">Dawidia soli</name>
    <dbReference type="NCBI Taxonomy" id="2782352"/>
    <lineage>
        <taxon>Bacteria</taxon>
        <taxon>Pseudomonadati</taxon>
        <taxon>Bacteroidota</taxon>
        <taxon>Cytophagia</taxon>
        <taxon>Cytophagales</taxon>
        <taxon>Chryseotaleaceae</taxon>
        <taxon>Dawidia</taxon>
    </lineage>
</organism>
<evidence type="ECO:0000256" key="1">
    <source>
        <dbReference type="ARBA" id="ARBA00006484"/>
    </source>
</evidence>
<dbReference type="PRINTS" id="PR00081">
    <property type="entry name" value="GDHRDH"/>
</dbReference>
<dbReference type="Pfam" id="PF00106">
    <property type="entry name" value="adh_short"/>
    <property type="match status" value="1"/>
</dbReference>
<keyword evidence="5" id="KW-1185">Reference proteome</keyword>
<dbReference type="InterPro" id="IPR036291">
    <property type="entry name" value="NAD(P)-bd_dom_sf"/>
</dbReference>
<dbReference type="InterPro" id="IPR051911">
    <property type="entry name" value="SDR_oxidoreductase"/>
</dbReference>
<evidence type="ECO:0000256" key="2">
    <source>
        <dbReference type="ARBA" id="ARBA00023002"/>
    </source>
</evidence>
<comment type="similarity">
    <text evidence="1 3">Belongs to the short-chain dehydrogenases/reductases (SDR) family.</text>
</comment>
<proteinExistence type="inferred from homology"/>
<protein>
    <submittedName>
        <fullName evidence="4">SDR family oxidoreductase</fullName>
    </submittedName>
</protein>
<dbReference type="SUPFAM" id="SSF51735">
    <property type="entry name" value="NAD(P)-binding Rossmann-fold domains"/>
    <property type="match status" value="1"/>
</dbReference>
<dbReference type="EMBL" id="JAHESC010000022">
    <property type="protein sequence ID" value="MBT1688007.1"/>
    <property type="molecule type" value="Genomic_DNA"/>
</dbReference>
<evidence type="ECO:0000313" key="4">
    <source>
        <dbReference type="EMBL" id="MBT1688007.1"/>
    </source>
</evidence>
<sequence>MKTKVWFVTGASKGLGLALVHALLHKGYQVAATSRKLAELKAAVPQGRADAFLPLEVDLLKEDSVRQAIDATRARFGQIDVVVNNAGYGLAGGLEELSDAEARANFDVNVFGALNVIRQALPHLRAQRSGHIFNIASVAGFTGGFAGFGIYCSTKFAMHGFTEALEDEIKEFGIRATVVSPGYFRTNFLESSSLVVPQHPIEDYKAVRKMQSLHEGSINGNQAGDPVKAAEVLIRVAEQAEPVLHLFLGPDAYDMVEKKIEKVRKEMEAVRDLATATNLDK</sequence>
<dbReference type="InterPro" id="IPR002347">
    <property type="entry name" value="SDR_fam"/>
</dbReference>
<comment type="caution">
    <text evidence="4">The sequence shown here is derived from an EMBL/GenBank/DDBJ whole genome shotgun (WGS) entry which is preliminary data.</text>
</comment>
<dbReference type="AlphaFoldDB" id="A0AAP2DAL0"/>
<dbReference type="RefSeq" id="WP_254091236.1">
    <property type="nucleotide sequence ID" value="NZ_JAHESC010000022.1"/>
</dbReference>
<gene>
    <name evidence="4" type="ORF">KK078_15665</name>
</gene>
<accession>A0AAP2DAL0</accession>
<dbReference type="Gene3D" id="3.40.50.720">
    <property type="entry name" value="NAD(P)-binding Rossmann-like Domain"/>
    <property type="match status" value="1"/>
</dbReference>
<keyword evidence="2" id="KW-0560">Oxidoreductase</keyword>
<dbReference type="PANTHER" id="PTHR43976">
    <property type="entry name" value="SHORT CHAIN DEHYDROGENASE"/>
    <property type="match status" value="1"/>
</dbReference>
<evidence type="ECO:0000313" key="5">
    <source>
        <dbReference type="Proteomes" id="UP001319180"/>
    </source>
</evidence>
<dbReference type="PANTHER" id="PTHR43976:SF16">
    <property type="entry name" value="SHORT-CHAIN DEHYDROGENASE_REDUCTASE FAMILY PROTEIN"/>
    <property type="match status" value="1"/>
</dbReference>
<dbReference type="Proteomes" id="UP001319180">
    <property type="component" value="Unassembled WGS sequence"/>
</dbReference>
<dbReference type="GO" id="GO:0016491">
    <property type="term" value="F:oxidoreductase activity"/>
    <property type="evidence" value="ECO:0007669"/>
    <property type="project" value="UniProtKB-KW"/>
</dbReference>
<dbReference type="PRINTS" id="PR00080">
    <property type="entry name" value="SDRFAMILY"/>
</dbReference>
<evidence type="ECO:0000256" key="3">
    <source>
        <dbReference type="RuleBase" id="RU000363"/>
    </source>
</evidence>